<dbReference type="Gene3D" id="2.60.40.10">
    <property type="entry name" value="Immunoglobulins"/>
    <property type="match status" value="1"/>
</dbReference>
<evidence type="ECO:0000256" key="4">
    <source>
        <dbReference type="ARBA" id="ARBA00022679"/>
    </source>
</evidence>
<dbReference type="Gene3D" id="1.10.287.130">
    <property type="match status" value="1"/>
</dbReference>
<dbReference type="Gene3D" id="3.30.565.10">
    <property type="entry name" value="Histidine kinase-like ATPase, C-terminal domain"/>
    <property type="match status" value="1"/>
</dbReference>
<dbReference type="InterPro" id="IPR036097">
    <property type="entry name" value="HisK_dim/P_sf"/>
</dbReference>
<evidence type="ECO:0000256" key="5">
    <source>
        <dbReference type="ARBA" id="ARBA00022777"/>
    </source>
</evidence>
<dbReference type="PROSITE" id="PS50109">
    <property type="entry name" value="HIS_KIN"/>
    <property type="match status" value="1"/>
</dbReference>
<evidence type="ECO:0000256" key="3">
    <source>
        <dbReference type="ARBA" id="ARBA00022553"/>
    </source>
</evidence>
<dbReference type="PANTHER" id="PTHR43547">
    <property type="entry name" value="TWO-COMPONENT HISTIDINE KINASE"/>
    <property type="match status" value="1"/>
</dbReference>
<keyword evidence="5" id="KW-0418">Kinase</keyword>
<dbReference type="InterPro" id="IPR003594">
    <property type="entry name" value="HATPase_dom"/>
</dbReference>
<dbReference type="FunFam" id="3.30.565.10:FF:000006">
    <property type="entry name" value="Sensor histidine kinase WalK"/>
    <property type="match status" value="1"/>
</dbReference>
<dbReference type="InterPro" id="IPR004358">
    <property type="entry name" value="Sig_transdc_His_kin-like_C"/>
</dbReference>
<dbReference type="Pfam" id="PF00512">
    <property type="entry name" value="HisKA"/>
    <property type="match status" value="1"/>
</dbReference>
<keyword evidence="6" id="KW-0472">Membrane</keyword>
<keyword evidence="6" id="KW-0812">Transmembrane</keyword>
<dbReference type="OrthoDB" id="5555669at2"/>
<dbReference type="Gene3D" id="2.130.10.10">
    <property type="entry name" value="YVTN repeat-like/Quinoprotein amine dehydrogenase"/>
    <property type="match status" value="2"/>
</dbReference>
<gene>
    <name evidence="8" type="ORF">FLL46_00990</name>
</gene>
<dbReference type="SUPFAM" id="SSF63829">
    <property type="entry name" value="Calcium-dependent phosphotriesterase"/>
    <property type="match status" value="2"/>
</dbReference>
<dbReference type="Pfam" id="PF02518">
    <property type="entry name" value="HATPase_c"/>
    <property type="match status" value="1"/>
</dbReference>
<dbReference type="Proteomes" id="UP000315439">
    <property type="component" value="Unassembled WGS sequence"/>
</dbReference>
<feature type="domain" description="Histidine kinase" evidence="7">
    <location>
        <begin position="847"/>
        <end position="1063"/>
    </location>
</feature>
<dbReference type="Pfam" id="PF07495">
    <property type="entry name" value="Y_Y_Y"/>
    <property type="match status" value="1"/>
</dbReference>
<dbReference type="EC" id="2.7.13.3" evidence="2"/>
<dbReference type="SUPFAM" id="SSF47384">
    <property type="entry name" value="Homodimeric domain of signal transducing histidine kinase"/>
    <property type="match status" value="1"/>
</dbReference>
<dbReference type="InterPro" id="IPR036890">
    <property type="entry name" value="HATPase_C_sf"/>
</dbReference>
<dbReference type="PRINTS" id="PR00344">
    <property type="entry name" value="BCTRLSENSOR"/>
</dbReference>
<dbReference type="EMBL" id="VIKS01000001">
    <property type="protein sequence ID" value="TQV89488.1"/>
    <property type="molecule type" value="Genomic_DNA"/>
</dbReference>
<comment type="catalytic activity">
    <reaction evidence="1">
        <text>ATP + protein L-histidine = ADP + protein N-phospho-L-histidine.</text>
        <dbReference type="EC" id="2.7.13.3"/>
    </reaction>
</comment>
<name>A0A545UJ53_9GAMM</name>
<dbReference type="InterPro" id="IPR005467">
    <property type="entry name" value="His_kinase_dom"/>
</dbReference>
<organism evidence="8 9">
    <name type="scientific">Aliikangiella coralliicola</name>
    <dbReference type="NCBI Taxonomy" id="2592383"/>
    <lineage>
        <taxon>Bacteria</taxon>
        <taxon>Pseudomonadati</taxon>
        <taxon>Pseudomonadota</taxon>
        <taxon>Gammaproteobacteria</taxon>
        <taxon>Oceanospirillales</taxon>
        <taxon>Pleioneaceae</taxon>
        <taxon>Aliikangiella</taxon>
    </lineage>
</organism>
<dbReference type="SMART" id="SM00387">
    <property type="entry name" value="HATPase_c"/>
    <property type="match status" value="1"/>
</dbReference>
<feature type="transmembrane region" description="Helical" evidence="6">
    <location>
        <begin position="789"/>
        <end position="807"/>
    </location>
</feature>
<protein>
    <recommendedName>
        <fullName evidence="2">histidine kinase</fullName>
        <ecNumber evidence="2">2.7.13.3</ecNumber>
    </recommendedName>
</protein>
<dbReference type="InterPro" id="IPR003661">
    <property type="entry name" value="HisK_dim/P_dom"/>
</dbReference>
<sequence>MMLKKIQLVATIFCFQLLVYSTQGIVSASERTSISSPAIMPYFHQVNAESKVFDFVNYKIVEDTNGFIWFAGYGGIARYDGHKIYELEHIIDEENSLQEIETRTITPDNHGGLWIGSYYKGLTHYNYQTQTYTHYPHKPNDTNSPASNTIRDIIVLENDDIWVASSEGVSYYSVKDNRFTHYRGSFTAPRSNYVIDMAFDNFGKLWLSTGTGLKILDQKNQTLRIPTLVDENSRPIPNEESNIFFRKMFRDSYGKIWLASHLNYIRVLDPETGVISKLNNDPTSGKYIHMSITQPTPNEIWVLNLSTGIEVFNAKTKTKVRTIKPDKELPYSTHSLRADVLFTDSNQNVWISYNGEKPRFHSVKQRAIQSIDFDKKLSSHEPIRLISLSEKNYLISSGKKLHLFDETSNKISRLKLPDGISIKNLDFQIKSLFRENEQTIWVGTDTSGIAQFNIQTNEGKFFSYEHLATKGAIASDFAKISDDELLISTSHGPLIFNKKSSEFTQIHTEDGKPVNVRTWHAKQLKSGAILIATVNQLVARFSRGSSFKSIASSTSAGPFIQILQSQDETIWALSNRSIYKVEILGESIRLVPAKLKNKETFGSIYTAAIDKNDHIWINGKKVYNPITGELNSLPNYNKEYGAFLRGAFLDDDGPVFIGQRGILFINVDELSPFASNVPIRAINFHSGKHSFSPSELAKGAYLSADSQEFSVKFSALNYSFSDEFKYEYLLHGYDTFWRTSNSSERRAQYTSLPPGQYELEIKARHKSGLLNKQSFKLPIHVAPKLYQTIWFKTVIAVSLLLLTLFLHKRTLRKKIGREREKANHQIALERAKMAEELIEKKNQLLADVSHELGTPLTILKLQVEALKDDIEEDVHATYDALDIKLSELGKLVSNIHQLAQSDVGIIQLECEEIEIVHFLSKLQYEMEKFIGNSGFHFTFKNELIESIILELDSASIRQVLFNLLENSTKYTQRPGQISFSAKQKDGLIQLSIDDSSPGVSDSDLTRIFERLYRVEKSRSRKTGGSGLGLAICKSVIEAQGGSIYAEHSSMGGLKVIIEWPERSS</sequence>
<dbReference type="SUPFAM" id="SSF50969">
    <property type="entry name" value="YVTN repeat-like/Quinoprotein amine dehydrogenase"/>
    <property type="match status" value="1"/>
</dbReference>
<dbReference type="InterPro" id="IPR011123">
    <property type="entry name" value="Y_Y_Y"/>
</dbReference>
<evidence type="ECO:0000256" key="6">
    <source>
        <dbReference type="SAM" id="Phobius"/>
    </source>
</evidence>
<dbReference type="InterPro" id="IPR015943">
    <property type="entry name" value="WD40/YVTN_repeat-like_dom_sf"/>
</dbReference>
<dbReference type="GO" id="GO:0005886">
    <property type="term" value="C:plasma membrane"/>
    <property type="evidence" value="ECO:0007669"/>
    <property type="project" value="UniProtKB-ARBA"/>
</dbReference>
<keyword evidence="6" id="KW-1133">Transmembrane helix</keyword>
<proteinExistence type="predicted"/>
<dbReference type="CDD" id="cd00082">
    <property type="entry name" value="HisKA"/>
    <property type="match status" value="1"/>
</dbReference>
<evidence type="ECO:0000313" key="9">
    <source>
        <dbReference type="Proteomes" id="UP000315439"/>
    </source>
</evidence>
<dbReference type="AlphaFoldDB" id="A0A545UJ53"/>
<dbReference type="SMART" id="SM00388">
    <property type="entry name" value="HisKA"/>
    <property type="match status" value="1"/>
</dbReference>
<keyword evidence="4" id="KW-0808">Transferase</keyword>
<evidence type="ECO:0000256" key="1">
    <source>
        <dbReference type="ARBA" id="ARBA00000085"/>
    </source>
</evidence>
<keyword evidence="9" id="KW-1185">Reference proteome</keyword>
<accession>A0A545UJ53</accession>
<keyword evidence="3" id="KW-0597">Phosphoprotein</keyword>
<dbReference type="InterPro" id="IPR011044">
    <property type="entry name" value="Quino_amine_DH_bsu"/>
</dbReference>
<dbReference type="PANTHER" id="PTHR43547:SF2">
    <property type="entry name" value="HYBRID SIGNAL TRANSDUCTION HISTIDINE KINASE C"/>
    <property type="match status" value="1"/>
</dbReference>
<evidence type="ECO:0000256" key="2">
    <source>
        <dbReference type="ARBA" id="ARBA00012438"/>
    </source>
</evidence>
<reference evidence="8 9" key="1">
    <citation type="submission" date="2019-07" db="EMBL/GenBank/DDBJ databases">
        <title>Draft genome for Aliikangiella sp. M105.</title>
        <authorList>
            <person name="Wang G."/>
        </authorList>
    </citation>
    <scope>NUCLEOTIDE SEQUENCE [LARGE SCALE GENOMIC DNA]</scope>
    <source>
        <strain evidence="8 9">M105</strain>
    </source>
</reference>
<comment type="caution">
    <text evidence="8">The sequence shown here is derived from an EMBL/GenBank/DDBJ whole genome shotgun (WGS) entry which is preliminary data.</text>
</comment>
<dbReference type="GO" id="GO:0000155">
    <property type="term" value="F:phosphorelay sensor kinase activity"/>
    <property type="evidence" value="ECO:0007669"/>
    <property type="project" value="InterPro"/>
</dbReference>
<evidence type="ECO:0000259" key="7">
    <source>
        <dbReference type="PROSITE" id="PS50109"/>
    </source>
</evidence>
<dbReference type="InterPro" id="IPR013783">
    <property type="entry name" value="Ig-like_fold"/>
</dbReference>
<dbReference type="SUPFAM" id="SSF55874">
    <property type="entry name" value="ATPase domain of HSP90 chaperone/DNA topoisomerase II/histidine kinase"/>
    <property type="match status" value="1"/>
</dbReference>
<evidence type="ECO:0000313" key="8">
    <source>
        <dbReference type="EMBL" id="TQV89488.1"/>
    </source>
</evidence>